<dbReference type="AlphaFoldDB" id="A0A0E3SQW8"/>
<evidence type="ECO:0000259" key="6">
    <source>
        <dbReference type="PROSITE" id="PS51379"/>
    </source>
</evidence>
<keyword evidence="8" id="KW-1185">Reference proteome</keyword>
<dbReference type="InterPro" id="IPR007029">
    <property type="entry name" value="YHS_dom"/>
</dbReference>
<dbReference type="STRING" id="1434104.MCMEM_0409"/>
<proteinExistence type="predicted"/>
<evidence type="ECO:0000313" key="8">
    <source>
        <dbReference type="Proteomes" id="UP000033048"/>
    </source>
</evidence>
<keyword evidence="4" id="KW-0408">Iron</keyword>
<dbReference type="InterPro" id="IPR012348">
    <property type="entry name" value="RNR-like"/>
</dbReference>
<dbReference type="Gene3D" id="3.30.70.20">
    <property type="match status" value="1"/>
</dbReference>
<evidence type="ECO:0000313" key="7">
    <source>
        <dbReference type="EMBL" id="AKB84462.1"/>
    </source>
</evidence>
<dbReference type="Pfam" id="PF04422">
    <property type="entry name" value="FrhB_FdhB_N"/>
    <property type="match status" value="1"/>
</dbReference>
<organism evidence="7 8">
    <name type="scientific">Methanococcoides methylutens MM1</name>
    <dbReference type="NCBI Taxonomy" id="1434104"/>
    <lineage>
        <taxon>Archaea</taxon>
        <taxon>Methanobacteriati</taxon>
        <taxon>Methanobacteriota</taxon>
        <taxon>Stenosarchaea group</taxon>
        <taxon>Methanomicrobia</taxon>
        <taxon>Methanosarcinales</taxon>
        <taxon>Methanosarcinaceae</taxon>
        <taxon>Methanococcoides</taxon>
    </lineage>
</organism>
<dbReference type="HOGENOM" id="CLU_037958_0_0_2"/>
<dbReference type="InterPro" id="IPR007525">
    <property type="entry name" value="FrhB_FdhB_C"/>
</dbReference>
<dbReference type="Gene3D" id="1.10.620.20">
    <property type="entry name" value="Ribonucleotide Reductase, subunit A"/>
    <property type="match status" value="1"/>
</dbReference>
<dbReference type="RefSeq" id="WP_331454337.1">
    <property type="nucleotide sequence ID" value="NZ_CP009518.1"/>
</dbReference>
<dbReference type="SMART" id="SM00746">
    <property type="entry name" value="TRASH"/>
    <property type="match status" value="1"/>
</dbReference>
<dbReference type="EMBL" id="CP009518">
    <property type="protein sequence ID" value="AKB84462.1"/>
    <property type="molecule type" value="Genomic_DNA"/>
</dbReference>
<dbReference type="Proteomes" id="UP000033048">
    <property type="component" value="Chromosome"/>
</dbReference>
<evidence type="ECO:0000256" key="1">
    <source>
        <dbReference type="ARBA" id="ARBA00001974"/>
    </source>
</evidence>
<keyword evidence="2" id="KW-0479">Metal-binding</keyword>
<dbReference type="GeneID" id="24892892"/>
<comment type="cofactor">
    <cofactor evidence="1">
        <name>FAD</name>
        <dbReference type="ChEBI" id="CHEBI:57692"/>
    </cofactor>
</comment>
<dbReference type="PANTHER" id="PTHR31332:SF6">
    <property type="entry name" value="FORMATE DEHYDROGENASE SUBUNIT BETA"/>
    <property type="match status" value="1"/>
</dbReference>
<dbReference type="InterPro" id="IPR007516">
    <property type="entry name" value="Co_F420_Hydgase/DH_bsu_N"/>
</dbReference>
<evidence type="ECO:0000256" key="5">
    <source>
        <dbReference type="ARBA" id="ARBA00023014"/>
    </source>
</evidence>
<dbReference type="PANTHER" id="PTHR31332">
    <property type="entry name" value="7-HYDROXYMETHYL CHLOROPHYLL A REDUCTASE, CHLOROPLASTIC"/>
    <property type="match status" value="1"/>
</dbReference>
<dbReference type="GO" id="GO:0051536">
    <property type="term" value="F:iron-sulfur cluster binding"/>
    <property type="evidence" value="ECO:0007669"/>
    <property type="project" value="UniProtKB-KW"/>
</dbReference>
<evidence type="ECO:0000256" key="3">
    <source>
        <dbReference type="ARBA" id="ARBA00023002"/>
    </source>
</evidence>
<evidence type="ECO:0000256" key="2">
    <source>
        <dbReference type="ARBA" id="ARBA00022723"/>
    </source>
</evidence>
<dbReference type="Pfam" id="PF04432">
    <property type="entry name" value="FrhB_FdhB_C"/>
    <property type="match status" value="1"/>
</dbReference>
<dbReference type="InterPro" id="IPR045220">
    <property type="entry name" value="FRHB/FDHB/HCAR-like"/>
</dbReference>
<dbReference type="GO" id="GO:0052592">
    <property type="term" value="F:oxidoreductase activity, acting on CH or CH2 groups, with an iron-sulfur protein as acceptor"/>
    <property type="evidence" value="ECO:0007669"/>
    <property type="project" value="TreeGrafter"/>
</dbReference>
<gene>
    <name evidence="7" type="ORF">MCMEM_0409</name>
</gene>
<feature type="domain" description="4Fe-4S ferredoxin-type" evidence="6">
    <location>
        <begin position="63"/>
        <end position="92"/>
    </location>
</feature>
<dbReference type="KEGG" id="mmet:MCMEM_0409"/>
<dbReference type="Pfam" id="PF04945">
    <property type="entry name" value="YHS"/>
    <property type="match status" value="1"/>
</dbReference>
<dbReference type="GO" id="GO:0046872">
    <property type="term" value="F:metal ion binding"/>
    <property type="evidence" value="ECO:0007669"/>
    <property type="project" value="UniProtKB-KW"/>
</dbReference>
<dbReference type="PATRIC" id="fig|1434104.5.peg.436"/>
<evidence type="ECO:0000256" key="4">
    <source>
        <dbReference type="ARBA" id="ARBA00023004"/>
    </source>
</evidence>
<dbReference type="Pfam" id="PF13237">
    <property type="entry name" value="Fer4_10"/>
    <property type="match status" value="1"/>
</dbReference>
<feature type="domain" description="4Fe-4S ferredoxin-type" evidence="6">
    <location>
        <begin position="96"/>
        <end position="118"/>
    </location>
</feature>
<dbReference type="InterPro" id="IPR011017">
    <property type="entry name" value="TRASH_dom"/>
</dbReference>
<dbReference type="InterPro" id="IPR017900">
    <property type="entry name" value="4Fe4S_Fe_S_CS"/>
</dbReference>
<dbReference type="SUPFAM" id="SSF54862">
    <property type="entry name" value="4Fe-4S ferredoxins"/>
    <property type="match status" value="1"/>
</dbReference>
<reference evidence="7 8" key="1">
    <citation type="submission" date="2014-07" db="EMBL/GenBank/DDBJ databases">
        <title>Methanogenic archaea and the global carbon cycle.</title>
        <authorList>
            <person name="Henriksen J.R."/>
            <person name="Luke J."/>
            <person name="Reinhart S."/>
            <person name="Benedict M.N."/>
            <person name="Youngblut N.D."/>
            <person name="Metcalf M.E."/>
            <person name="Whitaker R.J."/>
            <person name="Metcalf W.W."/>
        </authorList>
    </citation>
    <scope>NUCLEOTIDE SEQUENCE [LARGE SCALE GENOMIC DNA]</scope>
    <source>
        <strain evidence="7 8">MM1</strain>
    </source>
</reference>
<dbReference type="PROSITE" id="PS00198">
    <property type="entry name" value="4FE4S_FER_1"/>
    <property type="match status" value="1"/>
</dbReference>
<dbReference type="PROSITE" id="PS51379">
    <property type="entry name" value="4FE4S_FER_2"/>
    <property type="match status" value="2"/>
</dbReference>
<name>A0A0E3SQW8_METMT</name>
<keyword evidence="5" id="KW-0411">Iron-sulfur</keyword>
<accession>A0A0E3SQW8</accession>
<sequence>MITDPICKAHVNEDTAYVTDYGGKKYYFCSPECKNKFDQLEKSVIRLKRNIGEKERISFGKLKKEIINLGICTLCGACVSSCESIAFVNSQPKLIDKCTACGVCYNQCPRTVTREEDLVGKLRFGYAARSAMPGSKGQDGGVVTSLLAYGLEEGLLDCAIVTRKSEDDPWRPEPFIATTADEVLESAGSIYSHSMTMEPLMSAIKQGMRSIAFVGPSCNIDAVHKMQTSPYGFLHLFLRAKVLKFGLFCMDGFEHEGIREFVQAKGMDLNDIESMKIRKGVFEFGMSDGLKSYDLSELDRYRSTSCKFCTDMAAENSDISFGGVGTPQGWSTVLARSSIG</sequence>
<dbReference type="InterPro" id="IPR017896">
    <property type="entry name" value="4Fe4S_Fe-S-bd"/>
</dbReference>
<keyword evidence="3" id="KW-0560">Oxidoreductase</keyword>
<protein>
    <submittedName>
        <fullName evidence="7">Coenzyme F420 hydrogenase subunit beta</fullName>
    </submittedName>
</protein>